<dbReference type="GO" id="GO:0044877">
    <property type="term" value="F:protein-containing complex binding"/>
    <property type="evidence" value="ECO:0007669"/>
    <property type="project" value="TreeGrafter"/>
</dbReference>
<dbReference type="AlphaFoldDB" id="A0A0M8MTK3"/>
<evidence type="ECO:0000259" key="1">
    <source>
        <dbReference type="Pfam" id="PF01370"/>
    </source>
</evidence>
<protein>
    <recommendedName>
        <fullName evidence="1">NAD-dependent epimerase/dehydratase domain-containing protein</fullName>
    </recommendedName>
</protein>
<dbReference type="RefSeq" id="XP_017994109.1">
    <property type="nucleotide sequence ID" value="XM_018138098.1"/>
</dbReference>
<feature type="domain" description="NAD-dependent epimerase/dehydratase" evidence="1">
    <location>
        <begin position="6"/>
        <end position="82"/>
    </location>
</feature>
<dbReference type="GO" id="GO:0005739">
    <property type="term" value="C:mitochondrion"/>
    <property type="evidence" value="ECO:0007669"/>
    <property type="project" value="TreeGrafter"/>
</dbReference>
<organism evidence="2 3">
    <name type="scientific">Malassezia pachydermatis</name>
    <dbReference type="NCBI Taxonomy" id="77020"/>
    <lineage>
        <taxon>Eukaryota</taxon>
        <taxon>Fungi</taxon>
        <taxon>Dikarya</taxon>
        <taxon>Basidiomycota</taxon>
        <taxon>Ustilaginomycotina</taxon>
        <taxon>Malasseziomycetes</taxon>
        <taxon>Malasseziales</taxon>
        <taxon>Malasseziaceae</taxon>
        <taxon>Malassezia</taxon>
    </lineage>
</organism>
<dbReference type="Proteomes" id="UP000037751">
    <property type="component" value="Unassembled WGS sequence"/>
</dbReference>
<dbReference type="PANTHER" id="PTHR12126">
    <property type="entry name" value="NADH-UBIQUINONE OXIDOREDUCTASE 39 KDA SUBUNIT-RELATED"/>
    <property type="match status" value="1"/>
</dbReference>
<dbReference type="PANTHER" id="PTHR12126:SF16">
    <property type="entry name" value="MIOREX COMPLEX COMPONENT 2"/>
    <property type="match status" value="1"/>
</dbReference>
<dbReference type="OrthoDB" id="276721at2759"/>
<evidence type="ECO:0000313" key="3">
    <source>
        <dbReference type="Proteomes" id="UP000037751"/>
    </source>
</evidence>
<name>A0A0M8MTK3_9BASI</name>
<dbReference type="GeneID" id="28729974"/>
<reference evidence="2 3" key="1">
    <citation type="submission" date="2015-07" db="EMBL/GenBank/DDBJ databases">
        <title>Draft Genome Sequence of Malassezia furfur CBS1878 and Malassezia pachydermatis CBS1879.</title>
        <authorList>
            <person name="Triana S."/>
            <person name="Ohm R."/>
            <person name="Gonzalez A."/>
            <person name="DeCock H."/>
            <person name="Restrepo S."/>
            <person name="Celis A."/>
        </authorList>
    </citation>
    <scope>NUCLEOTIDE SEQUENCE [LARGE SCALE GENOMIC DNA]</scope>
    <source>
        <strain evidence="2 3">CBS 1879</strain>
    </source>
</reference>
<dbReference type="VEuPathDB" id="FungiDB:Malapachy_3633"/>
<dbReference type="InterPro" id="IPR001509">
    <property type="entry name" value="Epimerase_deHydtase"/>
</dbReference>
<dbReference type="Pfam" id="PF01370">
    <property type="entry name" value="Epimerase"/>
    <property type="match status" value="1"/>
</dbReference>
<sequence length="305" mass="32809">MTTPRVLVIGGNGFVGSAVCKQAIARGWNVVSISGSGRPFRTQRGHAPAWTESPRMQWRKADAFDPATYRDIAAECTAAVHTMGILLESAYKGEKGSTGGALAGLAKGWGLSSGANPLAEDGHGGSLTYERMNRDAALLVAQTFKDVQSQAQRSHVPFVYLSAEDIMRPLISSRYISTKYEAEQSITAMADDVLRPILMRPGLMYHPHHRPWTTVPATMLDASCHLHKLRTKLKLPIPLPADLLQSSWAPTALRPLAGALVTPPLHVDTVGVAICEAIENPAIYGVQATASIRQLAGWPSETEAP</sequence>
<proteinExistence type="predicted"/>
<dbReference type="STRING" id="77020.A0A0M8MTK3"/>
<dbReference type="SUPFAM" id="SSF51735">
    <property type="entry name" value="NAD(P)-binding Rossmann-fold domains"/>
    <property type="match status" value="1"/>
</dbReference>
<dbReference type="EMBL" id="LGAV01000001">
    <property type="protein sequence ID" value="KOS16477.1"/>
    <property type="molecule type" value="Genomic_DNA"/>
</dbReference>
<evidence type="ECO:0000313" key="2">
    <source>
        <dbReference type="EMBL" id="KOS16477.1"/>
    </source>
</evidence>
<accession>A0A0M8MTK3</accession>
<comment type="caution">
    <text evidence="2">The sequence shown here is derived from an EMBL/GenBank/DDBJ whole genome shotgun (WGS) entry which is preliminary data.</text>
</comment>
<keyword evidence="3" id="KW-1185">Reference proteome</keyword>
<gene>
    <name evidence="2" type="ORF">Malapachy_3633</name>
</gene>
<dbReference type="InterPro" id="IPR051207">
    <property type="entry name" value="ComplexI_NDUFA9_subunit"/>
</dbReference>
<dbReference type="Gene3D" id="3.40.50.720">
    <property type="entry name" value="NAD(P)-binding Rossmann-like Domain"/>
    <property type="match status" value="1"/>
</dbReference>
<dbReference type="InterPro" id="IPR036291">
    <property type="entry name" value="NAD(P)-bd_dom_sf"/>
</dbReference>